<organism evidence="11 12">
    <name type="scientific">Methylocaldum marinum</name>
    <dbReference type="NCBI Taxonomy" id="1432792"/>
    <lineage>
        <taxon>Bacteria</taxon>
        <taxon>Pseudomonadati</taxon>
        <taxon>Pseudomonadota</taxon>
        <taxon>Gammaproteobacteria</taxon>
        <taxon>Methylococcales</taxon>
        <taxon>Methylococcaceae</taxon>
        <taxon>Methylocaldum</taxon>
    </lineage>
</organism>
<dbReference type="PANTHER" id="PTHR43344:SF13">
    <property type="entry name" value="PHOSPHATASE RV3661-RELATED"/>
    <property type="match status" value="1"/>
</dbReference>
<dbReference type="EMBL" id="AP017928">
    <property type="protein sequence ID" value="BBA33531.1"/>
    <property type="molecule type" value="Genomic_DNA"/>
</dbReference>
<dbReference type="CDD" id="cd02612">
    <property type="entry name" value="HAD_PGPPase"/>
    <property type="match status" value="1"/>
</dbReference>
<dbReference type="EC" id="3.1.3.15" evidence="3"/>
<evidence type="ECO:0000313" key="11">
    <source>
        <dbReference type="EMBL" id="BBA33531.1"/>
    </source>
</evidence>
<dbReference type="NCBIfam" id="TIGR01490">
    <property type="entry name" value="HAD-SF-IB-hyp1"/>
    <property type="match status" value="1"/>
</dbReference>
<evidence type="ECO:0000256" key="8">
    <source>
        <dbReference type="ARBA" id="ARBA00033209"/>
    </source>
</evidence>
<dbReference type="Proteomes" id="UP000266313">
    <property type="component" value="Chromosome"/>
</dbReference>
<proteinExistence type="inferred from homology"/>
<dbReference type="KEGG" id="mmai:sS8_1573"/>
<reference evidence="11 12" key="1">
    <citation type="submission" date="2016-12" db="EMBL/GenBank/DDBJ databases">
        <title>Genome sequencing of Methylocaldum marinum.</title>
        <authorList>
            <person name="Takeuchi M."/>
            <person name="Kamagata Y."/>
            <person name="Hiraoka S."/>
            <person name="Oshima K."/>
            <person name="Hattori M."/>
            <person name="Iwasaki W."/>
        </authorList>
    </citation>
    <scope>NUCLEOTIDE SEQUENCE [LARGE SCALE GENOMIC DNA]</scope>
    <source>
        <strain evidence="11 12">S8</strain>
    </source>
</reference>
<dbReference type="AlphaFoldDB" id="A0A250KRD1"/>
<evidence type="ECO:0000256" key="6">
    <source>
        <dbReference type="ARBA" id="ARBA00022801"/>
    </source>
</evidence>
<evidence type="ECO:0000256" key="9">
    <source>
        <dbReference type="ARBA" id="ARBA00052092"/>
    </source>
</evidence>
<protein>
    <recommendedName>
        <fullName evidence="4">Histidinol-phosphatase</fullName>
        <ecNumber evidence="3">3.1.3.15</ecNumber>
    </recommendedName>
    <alternativeName>
        <fullName evidence="8">Histidinol-phosphate phosphatase</fullName>
    </alternativeName>
</protein>
<comment type="similarity">
    <text evidence="2">Belongs to the HAD-like hydrolase superfamily. SerB family.</text>
</comment>
<evidence type="ECO:0000256" key="5">
    <source>
        <dbReference type="ARBA" id="ARBA00022723"/>
    </source>
</evidence>
<evidence type="ECO:0000256" key="10">
    <source>
        <dbReference type="ARBA" id="ARBA00053547"/>
    </source>
</evidence>
<dbReference type="PANTHER" id="PTHR43344">
    <property type="entry name" value="PHOSPHOSERINE PHOSPHATASE"/>
    <property type="match status" value="1"/>
</dbReference>
<evidence type="ECO:0000256" key="4">
    <source>
        <dbReference type="ARBA" id="ARBA00021697"/>
    </source>
</evidence>
<evidence type="ECO:0000313" key="12">
    <source>
        <dbReference type="Proteomes" id="UP000266313"/>
    </source>
</evidence>
<comment type="catalytic activity">
    <reaction evidence="9">
        <text>L-histidinol phosphate + H2O = L-histidinol + phosphate</text>
        <dbReference type="Rhea" id="RHEA:14465"/>
        <dbReference type="ChEBI" id="CHEBI:15377"/>
        <dbReference type="ChEBI" id="CHEBI:43474"/>
        <dbReference type="ChEBI" id="CHEBI:57699"/>
        <dbReference type="ChEBI" id="CHEBI:57980"/>
        <dbReference type="EC" id="3.1.3.15"/>
    </reaction>
    <physiologicalReaction direction="left-to-right" evidence="9">
        <dbReference type="Rhea" id="RHEA:14466"/>
    </physiologicalReaction>
</comment>
<dbReference type="InterPro" id="IPR023214">
    <property type="entry name" value="HAD_sf"/>
</dbReference>
<accession>A0A250KRD1</accession>
<dbReference type="InterPro" id="IPR050582">
    <property type="entry name" value="HAD-like_SerB"/>
</dbReference>
<evidence type="ECO:0000256" key="3">
    <source>
        <dbReference type="ARBA" id="ARBA00013085"/>
    </source>
</evidence>
<dbReference type="InterPro" id="IPR006385">
    <property type="entry name" value="HAD_hydro_SerB1"/>
</dbReference>
<comment type="pathway">
    <text evidence="1">Amino-acid biosynthesis; L-histidine biosynthesis; L-histidine from 5-phospho-alpha-D-ribose 1-diphosphate: step 8/9.</text>
</comment>
<dbReference type="SUPFAM" id="SSF56784">
    <property type="entry name" value="HAD-like"/>
    <property type="match status" value="1"/>
</dbReference>
<dbReference type="RefSeq" id="WP_119629126.1">
    <property type="nucleotide sequence ID" value="NZ_AP017928.1"/>
</dbReference>
<dbReference type="NCBIfam" id="TIGR01488">
    <property type="entry name" value="HAD-SF-IB"/>
    <property type="match status" value="1"/>
</dbReference>
<dbReference type="InterPro" id="IPR036412">
    <property type="entry name" value="HAD-like_sf"/>
</dbReference>
<comment type="function">
    <text evidence="10">Catalyzes the dephosphorylation of histidinol-phosphate to histidinol, the direct precursor of histidine.</text>
</comment>
<keyword evidence="5" id="KW-0479">Metal-binding</keyword>
<gene>
    <name evidence="11" type="ORF">sS8_1573</name>
</gene>
<keyword evidence="6 11" id="KW-0378">Hydrolase</keyword>
<evidence type="ECO:0000256" key="1">
    <source>
        <dbReference type="ARBA" id="ARBA00004970"/>
    </source>
</evidence>
<dbReference type="Pfam" id="PF12710">
    <property type="entry name" value="HAD"/>
    <property type="match status" value="1"/>
</dbReference>
<dbReference type="GO" id="GO:0004401">
    <property type="term" value="F:histidinol-phosphatase activity"/>
    <property type="evidence" value="ECO:0007669"/>
    <property type="project" value="UniProtKB-EC"/>
</dbReference>
<dbReference type="Gene3D" id="1.20.1440.100">
    <property type="entry name" value="SG protein - dephosphorylation function"/>
    <property type="match status" value="1"/>
</dbReference>
<sequence>MSLAIFDLDNTLLGGDSDYLWGQFLVEKGIVDRIRYEEANAQFYADYRNGTLDIAAFLEFALSPLADHEIDALHAWRAAFIDEKIRPILLPAAAALIEKHRAQGDVPIIITATNRFVTEPIAELYGIEHLIATTPEFENGRYTGRFTGTPCFREGKVQRLEAWLAENRYDIAASWFYSDSHNDLPLLSLVRFPVAVDPDETLETHAVRNGWPVISLRNGRCPEIHARLLQERHQALRIK</sequence>
<evidence type="ECO:0000256" key="2">
    <source>
        <dbReference type="ARBA" id="ARBA00009184"/>
    </source>
</evidence>
<keyword evidence="7" id="KW-0460">Magnesium</keyword>
<keyword evidence="12" id="KW-1185">Reference proteome</keyword>
<dbReference type="Gene3D" id="3.40.50.1000">
    <property type="entry name" value="HAD superfamily/HAD-like"/>
    <property type="match status" value="1"/>
</dbReference>
<dbReference type="OrthoDB" id="9784466at2"/>
<evidence type="ECO:0000256" key="7">
    <source>
        <dbReference type="ARBA" id="ARBA00022842"/>
    </source>
</evidence>
<dbReference type="FunFam" id="3.40.50.1000:FF:000025">
    <property type="entry name" value="HAD hydrolase, family IB"/>
    <property type="match status" value="1"/>
</dbReference>
<name>A0A250KRD1_9GAMM</name>
<dbReference type="GO" id="GO:0046872">
    <property type="term" value="F:metal ion binding"/>
    <property type="evidence" value="ECO:0007669"/>
    <property type="project" value="UniProtKB-KW"/>
</dbReference>